<dbReference type="SUPFAM" id="SSF102405">
    <property type="entry name" value="MCP/YpsA-like"/>
    <property type="match status" value="1"/>
</dbReference>
<dbReference type="InterPro" id="IPR057666">
    <property type="entry name" value="DrpA_SLOG"/>
</dbReference>
<evidence type="ECO:0000313" key="3">
    <source>
        <dbReference type="EMBL" id="HIZ06393.1"/>
    </source>
</evidence>
<evidence type="ECO:0000256" key="1">
    <source>
        <dbReference type="ARBA" id="ARBA00006525"/>
    </source>
</evidence>
<protein>
    <submittedName>
        <fullName evidence="3">DNA-processing protein DprA</fullName>
    </submittedName>
</protein>
<reference evidence="3" key="1">
    <citation type="journal article" date="2021" name="PeerJ">
        <title>Extensive microbial diversity within the chicken gut microbiome revealed by metagenomics and culture.</title>
        <authorList>
            <person name="Gilroy R."/>
            <person name="Ravi A."/>
            <person name="Getino M."/>
            <person name="Pursley I."/>
            <person name="Horton D.L."/>
            <person name="Alikhan N.F."/>
            <person name="Baker D."/>
            <person name="Gharbi K."/>
            <person name="Hall N."/>
            <person name="Watson M."/>
            <person name="Adriaenssens E.M."/>
            <person name="Foster-Nyarko E."/>
            <person name="Jarju S."/>
            <person name="Secka A."/>
            <person name="Antonio M."/>
            <person name="Oren A."/>
            <person name="Chaudhuri R.R."/>
            <person name="La Ragione R."/>
            <person name="Hildebrand F."/>
            <person name="Pallen M.J."/>
        </authorList>
    </citation>
    <scope>NUCLEOTIDE SEQUENCE</scope>
    <source>
        <strain evidence="3">CHK192-9172</strain>
    </source>
</reference>
<dbReference type="GO" id="GO:0009294">
    <property type="term" value="P:DNA-mediated transformation"/>
    <property type="evidence" value="ECO:0007669"/>
    <property type="project" value="InterPro"/>
</dbReference>
<sequence>MEYKYWFAAEFPVSAAKKHRILQAGYKPEEVYHLKEKEIVLFCAYFDIKQEILINAKKSSDMGEKLREMEKKGISLVVIDDRDYPEKLRHIQSPPYGLFYKGTLPKNSVAAGIVGARKCSEYGRSTAVSLGKILAENHVAVISGLAAGIDCAGHSGALAGKGKTYAVLGCGPDICYPKSSREIYENILSHSGGILSEYPPGTQPLPGHFPERNRIISGLSDILAVVEAKKKSGSLITADFALEQGKEIYAVPGRICDENFEGCNQLIDQGAGILYNLEKFLKDCNLKMENCENILKCSQLGLEKEEQLLYSCLDSEPKFIDIIIEETGFSFLETLHLLNKLKKQGLVRECFKNYFCKKVY</sequence>
<dbReference type="AlphaFoldDB" id="A0A9D2D0P8"/>
<name>A0A9D2D0P8_9FIRM</name>
<reference evidence="3" key="2">
    <citation type="submission" date="2021-04" db="EMBL/GenBank/DDBJ databases">
        <authorList>
            <person name="Gilroy R."/>
        </authorList>
    </citation>
    <scope>NUCLEOTIDE SEQUENCE</scope>
    <source>
        <strain evidence="3">CHK192-9172</strain>
    </source>
</reference>
<dbReference type="EMBL" id="DXCH01000012">
    <property type="protein sequence ID" value="HIZ06393.1"/>
    <property type="molecule type" value="Genomic_DNA"/>
</dbReference>
<evidence type="ECO:0000259" key="2">
    <source>
        <dbReference type="Pfam" id="PF02481"/>
    </source>
</evidence>
<organism evidence="3 4">
    <name type="scientific">Candidatus Eubacterium avistercoris</name>
    <dbReference type="NCBI Taxonomy" id="2838567"/>
    <lineage>
        <taxon>Bacteria</taxon>
        <taxon>Bacillati</taxon>
        <taxon>Bacillota</taxon>
        <taxon>Clostridia</taxon>
        <taxon>Eubacteriales</taxon>
        <taxon>Eubacteriaceae</taxon>
        <taxon>Eubacterium</taxon>
    </lineage>
</organism>
<dbReference type="PANTHER" id="PTHR43022">
    <property type="entry name" value="PROTEIN SMF"/>
    <property type="match status" value="1"/>
</dbReference>
<feature type="domain" description="Smf/DprA SLOG" evidence="2">
    <location>
        <begin position="76"/>
        <end position="283"/>
    </location>
</feature>
<comment type="caution">
    <text evidence="3">The sequence shown here is derived from an EMBL/GenBank/DDBJ whole genome shotgun (WGS) entry which is preliminary data.</text>
</comment>
<accession>A0A9D2D0P8</accession>
<dbReference type="NCBIfam" id="TIGR00732">
    <property type="entry name" value="dprA"/>
    <property type="match status" value="1"/>
</dbReference>
<dbReference type="PANTHER" id="PTHR43022:SF1">
    <property type="entry name" value="PROTEIN SMF"/>
    <property type="match status" value="1"/>
</dbReference>
<dbReference type="Proteomes" id="UP000824024">
    <property type="component" value="Unassembled WGS sequence"/>
</dbReference>
<proteinExistence type="inferred from homology"/>
<dbReference type="Gene3D" id="3.40.50.450">
    <property type="match status" value="1"/>
</dbReference>
<dbReference type="InterPro" id="IPR003488">
    <property type="entry name" value="DprA"/>
</dbReference>
<dbReference type="Pfam" id="PF02481">
    <property type="entry name" value="DNA_processg_A"/>
    <property type="match status" value="1"/>
</dbReference>
<gene>
    <name evidence="3" type="primary">dprA</name>
    <name evidence="3" type="ORF">IAA08_00480</name>
</gene>
<comment type="similarity">
    <text evidence="1">Belongs to the DprA/Smf family.</text>
</comment>
<evidence type="ECO:0000313" key="4">
    <source>
        <dbReference type="Proteomes" id="UP000824024"/>
    </source>
</evidence>